<keyword evidence="3" id="KW-1185">Reference proteome</keyword>
<feature type="region of interest" description="Disordered" evidence="1">
    <location>
        <begin position="89"/>
        <end position="115"/>
    </location>
</feature>
<organism evidence="2 3">
    <name type="scientific">Liparis tanakae</name>
    <name type="common">Tanaka's snailfish</name>
    <dbReference type="NCBI Taxonomy" id="230148"/>
    <lineage>
        <taxon>Eukaryota</taxon>
        <taxon>Metazoa</taxon>
        <taxon>Chordata</taxon>
        <taxon>Craniata</taxon>
        <taxon>Vertebrata</taxon>
        <taxon>Euteleostomi</taxon>
        <taxon>Actinopterygii</taxon>
        <taxon>Neopterygii</taxon>
        <taxon>Teleostei</taxon>
        <taxon>Neoteleostei</taxon>
        <taxon>Acanthomorphata</taxon>
        <taxon>Eupercaria</taxon>
        <taxon>Perciformes</taxon>
        <taxon>Cottioidei</taxon>
        <taxon>Cottales</taxon>
        <taxon>Liparidae</taxon>
        <taxon>Liparis</taxon>
    </lineage>
</organism>
<feature type="compositionally biased region" description="Basic and acidic residues" evidence="1">
    <location>
        <begin position="24"/>
        <end position="33"/>
    </location>
</feature>
<name>A0A4Z2GRZ8_9TELE</name>
<evidence type="ECO:0000313" key="2">
    <source>
        <dbReference type="EMBL" id="TNN56438.1"/>
    </source>
</evidence>
<dbReference type="Proteomes" id="UP000314294">
    <property type="component" value="Unassembled WGS sequence"/>
</dbReference>
<evidence type="ECO:0000313" key="3">
    <source>
        <dbReference type="Proteomes" id="UP000314294"/>
    </source>
</evidence>
<evidence type="ECO:0000256" key="1">
    <source>
        <dbReference type="SAM" id="MobiDB-lite"/>
    </source>
</evidence>
<feature type="compositionally biased region" description="Polar residues" evidence="1">
    <location>
        <begin position="90"/>
        <end position="115"/>
    </location>
</feature>
<gene>
    <name evidence="2" type="ORF">EYF80_033308</name>
</gene>
<comment type="caution">
    <text evidence="2">The sequence shown here is derived from an EMBL/GenBank/DDBJ whole genome shotgun (WGS) entry which is preliminary data.</text>
</comment>
<sequence>MSKLKQHEGVASGSSSKRTIPGGEDVKKPEGYRRGSWRAPGPGPPWLRALCLRLAALEPSLKATGEGLGDGREMMSLKASEEELLLQGKETLTPQDPSITSGAGTRIEWNSNIHA</sequence>
<reference evidence="2 3" key="1">
    <citation type="submission" date="2019-03" db="EMBL/GenBank/DDBJ databases">
        <title>First draft genome of Liparis tanakae, snailfish: a comprehensive survey of snailfish specific genes.</title>
        <authorList>
            <person name="Kim W."/>
            <person name="Song I."/>
            <person name="Jeong J.-H."/>
            <person name="Kim D."/>
            <person name="Kim S."/>
            <person name="Ryu S."/>
            <person name="Song J.Y."/>
            <person name="Lee S.K."/>
        </authorList>
    </citation>
    <scope>NUCLEOTIDE SEQUENCE [LARGE SCALE GENOMIC DNA]</scope>
    <source>
        <tissue evidence="2">Muscle</tissue>
    </source>
</reference>
<accession>A0A4Z2GRZ8</accession>
<dbReference type="AlphaFoldDB" id="A0A4Z2GRZ8"/>
<proteinExistence type="predicted"/>
<feature type="region of interest" description="Disordered" evidence="1">
    <location>
        <begin position="1"/>
        <end position="43"/>
    </location>
</feature>
<protein>
    <submittedName>
        <fullName evidence="2">Uncharacterized protein</fullName>
    </submittedName>
</protein>
<dbReference type="EMBL" id="SRLO01000428">
    <property type="protein sequence ID" value="TNN56438.1"/>
    <property type="molecule type" value="Genomic_DNA"/>
</dbReference>